<proteinExistence type="predicted"/>
<name>A0ABU5T1B1_9MICC</name>
<accession>A0ABU5T1B1</accession>
<reference evidence="1 2" key="1">
    <citation type="submission" date="2023-12" db="EMBL/GenBank/DDBJ databases">
        <title>Sinomonas terricola sp. nov, isolated from litchi orchard soil in Guangdong, PR China.</title>
        <authorList>
            <person name="Jiaxin W."/>
            <person name="Yang Z."/>
            <person name="Honghui Z."/>
        </authorList>
    </citation>
    <scope>NUCLEOTIDE SEQUENCE [LARGE SCALE GENOMIC DNA]</scope>
    <source>
        <strain evidence="1 2">JGH33</strain>
    </source>
</reference>
<protein>
    <submittedName>
        <fullName evidence="1">Uncharacterized protein</fullName>
    </submittedName>
</protein>
<dbReference type="RefSeq" id="WP_323277053.1">
    <property type="nucleotide sequence ID" value="NZ_JAYGGQ010000001.1"/>
</dbReference>
<evidence type="ECO:0000313" key="1">
    <source>
        <dbReference type="EMBL" id="MEA5453281.1"/>
    </source>
</evidence>
<sequence length="79" mass="8891">MAEIFFQTEGGLHLYAREVDKINAIADANGIERDVMLRIYDSVYSCGGYDVSSYDVIDGLPRVIEAFRPLMANKEADRD</sequence>
<dbReference type="Proteomes" id="UP001304769">
    <property type="component" value="Unassembled WGS sequence"/>
</dbReference>
<keyword evidence="2" id="KW-1185">Reference proteome</keyword>
<comment type="caution">
    <text evidence="1">The sequence shown here is derived from an EMBL/GenBank/DDBJ whole genome shotgun (WGS) entry which is preliminary data.</text>
</comment>
<dbReference type="EMBL" id="JAYGGQ010000001">
    <property type="protein sequence ID" value="MEA5453281.1"/>
    <property type="molecule type" value="Genomic_DNA"/>
</dbReference>
<evidence type="ECO:0000313" key="2">
    <source>
        <dbReference type="Proteomes" id="UP001304769"/>
    </source>
</evidence>
<organism evidence="1 2">
    <name type="scientific">Sinomonas terricola</name>
    <dbReference type="NCBI Taxonomy" id="3110330"/>
    <lineage>
        <taxon>Bacteria</taxon>
        <taxon>Bacillati</taxon>
        <taxon>Actinomycetota</taxon>
        <taxon>Actinomycetes</taxon>
        <taxon>Micrococcales</taxon>
        <taxon>Micrococcaceae</taxon>
        <taxon>Sinomonas</taxon>
    </lineage>
</organism>
<gene>
    <name evidence="1" type="ORF">SPF06_00965</name>
</gene>